<name>A0ABT9W5Q2_9BACI</name>
<keyword evidence="3" id="KW-1185">Reference proteome</keyword>
<dbReference type="RefSeq" id="WP_307398193.1">
    <property type="nucleotide sequence ID" value="NZ_BAAADK010000040.1"/>
</dbReference>
<reference evidence="2 3" key="1">
    <citation type="submission" date="2023-07" db="EMBL/GenBank/DDBJ databases">
        <title>Genomic Encyclopedia of Type Strains, Phase IV (KMG-IV): sequencing the most valuable type-strain genomes for metagenomic binning, comparative biology and taxonomic classification.</title>
        <authorList>
            <person name="Goeker M."/>
        </authorList>
    </citation>
    <scope>NUCLEOTIDE SEQUENCE [LARGE SCALE GENOMIC DNA]</scope>
    <source>
        <strain evidence="2 3">DSM 12751</strain>
    </source>
</reference>
<accession>A0ABT9W5Q2</accession>
<organism evidence="2 3">
    <name type="scientific">Caldalkalibacillus horti</name>
    <dbReference type="NCBI Taxonomy" id="77523"/>
    <lineage>
        <taxon>Bacteria</taxon>
        <taxon>Bacillati</taxon>
        <taxon>Bacillota</taxon>
        <taxon>Bacilli</taxon>
        <taxon>Bacillales</taxon>
        <taxon>Bacillaceae</taxon>
        <taxon>Caldalkalibacillus</taxon>
    </lineage>
</organism>
<gene>
    <name evidence="2" type="ORF">J2S11_004417</name>
</gene>
<sequence>MRKKILTILALLFLVLLLGGGYLVYQFLTPDQAVEQELNEQFSKEFFSFDDILNDRKRPPTTNEENNDGEQTDDNGQQPSETNETSSNNQEPSNQGSTSNPGPSQNQPSTGGGSSQDEPVTEQAIVDSYVPTFTALEQSATGKLNDLFDSGYAEYTQKKEDGTLNLVALSKKYMQAAQTLENNLDQTFYALLGEMEEELADNNLPTTEVNRIEQEYQDKISSLKSEFMSKLR</sequence>
<proteinExistence type="predicted"/>
<feature type="region of interest" description="Disordered" evidence="1">
    <location>
        <begin position="51"/>
        <end position="119"/>
    </location>
</feature>
<feature type="compositionally biased region" description="Polar residues" evidence="1">
    <location>
        <begin position="74"/>
        <end position="109"/>
    </location>
</feature>
<evidence type="ECO:0000313" key="3">
    <source>
        <dbReference type="Proteomes" id="UP001235840"/>
    </source>
</evidence>
<dbReference type="Proteomes" id="UP001235840">
    <property type="component" value="Unassembled WGS sequence"/>
</dbReference>
<evidence type="ECO:0000313" key="2">
    <source>
        <dbReference type="EMBL" id="MDQ0168455.1"/>
    </source>
</evidence>
<dbReference type="EMBL" id="JAUSTY010000033">
    <property type="protein sequence ID" value="MDQ0168455.1"/>
    <property type="molecule type" value="Genomic_DNA"/>
</dbReference>
<evidence type="ECO:0000256" key="1">
    <source>
        <dbReference type="SAM" id="MobiDB-lite"/>
    </source>
</evidence>
<comment type="caution">
    <text evidence="2">The sequence shown here is derived from an EMBL/GenBank/DDBJ whole genome shotgun (WGS) entry which is preliminary data.</text>
</comment>
<protein>
    <submittedName>
        <fullName evidence="2">Cytoskeletal protein RodZ</fullName>
    </submittedName>
</protein>